<keyword evidence="3 5" id="KW-1133">Transmembrane helix</keyword>
<dbReference type="PhylomeDB" id="Q8IFY1"/>
<evidence type="ECO:0000256" key="3">
    <source>
        <dbReference type="ARBA" id="ARBA00022989"/>
    </source>
</evidence>
<feature type="transmembrane region" description="Helical" evidence="5">
    <location>
        <begin position="38"/>
        <end position="60"/>
    </location>
</feature>
<feature type="transmembrane region" description="Helical" evidence="5">
    <location>
        <begin position="308"/>
        <end position="331"/>
    </location>
</feature>
<dbReference type="Gene3D" id="1.20.1070.10">
    <property type="entry name" value="Rhodopsin 7-helix transmembrane proteins"/>
    <property type="match status" value="1"/>
</dbReference>
<dbReference type="PANTHER" id="PTHR22751:SF30">
    <property type="entry name" value="G-PROTEIN COUPLED RECEPTORS FAMILY 1 PROFILE DOMAIN-CONTAINING PROTEIN"/>
    <property type="match status" value="1"/>
</dbReference>
<dbReference type="EMBL" id="BX284605">
    <property type="protein sequence ID" value="CCD67248.1"/>
    <property type="molecule type" value="Genomic_DNA"/>
</dbReference>
<dbReference type="InterPro" id="IPR017452">
    <property type="entry name" value="GPCR_Rhodpsn_7TM"/>
</dbReference>
<keyword evidence="4 5" id="KW-0472">Membrane</keyword>
<gene>
    <name evidence="7 9" type="primary">srw-118</name>
    <name evidence="9" type="ORF">C44C3.5</name>
    <name evidence="7" type="ORF">CELE_C44C3.5</name>
</gene>
<dbReference type="InParanoid" id="Q8IFY1"/>
<keyword evidence="8" id="KW-1185">Reference proteome</keyword>
<name>Q8IFY1_CAEEL</name>
<keyword evidence="2 5" id="KW-0812">Transmembrane</keyword>
<feature type="domain" description="G-protein coupled receptors family 1 profile" evidence="6">
    <location>
        <begin position="52"/>
        <end position="328"/>
    </location>
</feature>
<evidence type="ECO:0000256" key="5">
    <source>
        <dbReference type="SAM" id="Phobius"/>
    </source>
</evidence>
<proteinExistence type="predicted"/>
<dbReference type="GO" id="GO:0016020">
    <property type="term" value="C:membrane"/>
    <property type="evidence" value="ECO:0007669"/>
    <property type="project" value="UniProtKB-SubCell"/>
</dbReference>
<organism evidence="7 8">
    <name type="scientific">Caenorhabditis elegans</name>
    <dbReference type="NCBI Taxonomy" id="6239"/>
    <lineage>
        <taxon>Eukaryota</taxon>
        <taxon>Metazoa</taxon>
        <taxon>Ecdysozoa</taxon>
        <taxon>Nematoda</taxon>
        <taxon>Chromadorea</taxon>
        <taxon>Rhabditida</taxon>
        <taxon>Rhabditina</taxon>
        <taxon>Rhabditomorpha</taxon>
        <taxon>Rhabditoidea</taxon>
        <taxon>Rhabditidae</taxon>
        <taxon>Peloderinae</taxon>
        <taxon>Caenorhabditis</taxon>
    </lineage>
</organism>
<dbReference type="GeneID" id="183443"/>
<feature type="transmembrane region" description="Helical" evidence="5">
    <location>
        <begin position="129"/>
        <end position="147"/>
    </location>
</feature>
<dbReference type="UCSC" id="C44C3.5">
    <property type="organism name" value="c. elegans"/>
</dbReference>
<dbReference type="FunCoup" id="Q8IFY1">
    <property type="interactions" value="2"/>
</dbReference>
<comment type="subcellular location">
    <subcellularLocation>
        <location evidence="1">Membrane</location>
    </subcellularLocation>
</comment>
<evidence type="ECO:0000259" key="6">
    <source>
        <dbReference type="PROSITE" id="PS50262"/>
    </source>
</evidence>
<feature type="transmembrane region" description="Helical" evidence="5">
    <location>
        <begin position="159"/>
        <end position="180"/>
    </location>
</feature>
<evidence type="ECO:0000313" key="9">
    <source>
        <dbReference type="WormBase" id="C44C3.5"/>
    </source>
</evidence>
<feature type="transmembrane region" description="Helical" evidence="5">
    <location>
        <begin position="271"/>
        <end position="296"/>
    </location>
</feature>
<feature type="transmembrane region" description="Helical" evidence="5">
    <location>
        <begin position="72"/>
        <end position="93"/>
    </location>
</feature>
<keyword evidence="7" id="KW-0675">Receptor</keyword>
<dbReference type="GO" id="GO:0008528">
    <property type="term" value="F:G protein-coupled peptide receptor activity"/>
    <property type="evidence" value="ECO:0007669"/>
    <property type="project" value="InterPro"/>
</dbReference>
<dbReference type="InterPro" id="IPR019427">
    <property type="entry name" value="7TM_GPCR_serpentine_rcpt_Srw"/>
</dbReference>
<dbReference type="PIR" id="T25628">
    <property type="entry name" value="T25628"/>
</dbReference>
<dbReference type="WormBase" id="C44C3.5">
    <property type="protein sequence ID" value="CE08711"/>
    <property type="gene ID" value="WBGene00005865"/>
    <property type="gene designation" value="srw-118"/>
</dbReference>
<accession>Q8IFY1</accession>
<reference evidence="7 8" key="1">
    <citation type="journal article" date="1998" name="Science">
        <title>Genome sequence of the nematode C. elegans: a platform for investigating biology.</title>
        <authorList>
            <consortium name="The C. elegans sequencing consortium"/>
            <person name="Sulson J.E."/>
            <person name="Waterston R."/>
        </authorList>
    </citation>
    <scope>NUCLEOTIDE SEQUENCE [LARGE SCALE GENOMIC DNA]</scope>
    <source>
        <strain evidence="7 8">Bristol N2</strain>
    </source>
</reference>
<dbReference type="AGR" id="WB:WBGene00005865"/>
<dbReference type="RefSeq" id="NP_503811.1">
    <property type="nucleotide sequence ID" value="NM_071410.1"/>
</dbReference>
<protein>
    <submittedName>
        <fullName evidence="7">G-protein coupled receptors family 1 profile domain-containing protein</fullName>
    </submittedName>
</protein>
<evidence type="ECO:0000313" key="7">
    <source>
        <dbReference type="EMBL" id="CCD67248.1"/>
    </source>
</evidence>
<dbReference type="PaxDb" id="6239-C44C3.5"/>
<sequence>MSVSNCDLLWLYYAGIRNSTAKSLCEFEEIFVPFSFHILSYSSEISVSSILINIVHFFILTRKSMRTSSINILMAAVALFDIFTSLIEIQILFERYSFIFFSCFPETYGKVLNRHLLHLLKDYSRRCSTWLMVFIALIRTLMIRNPMSTTYESLGNPKASLFVIAGICTTSLPISMFKFFEVQFEKSPSYHTCAPKGTYYIATMSHFFMKNHGFLAKYYNLFNSIVSDIVPCILLPFVTLLLVMDLWKTAKKRPNIISVSKSNISRSKTGLVFCVTITFFIVEFPYGLSIGFSWMFHNVLGLHRIVAYFGHIFSMLITLNTCTHMIVCLLLSSQYRGSMIDVLSCGYISQKPKVAKGAEVNSINNNNIVRGPFIVTQQ</sequence>
<dbReference type="Proteomes" id="UP000001940">
    <property type="component" value="Chromosome V"/>
</dbReference>
<dbReference type="HOGENOM" id="CLU_043715_1_0_1"/>
<dbReference type="PANTHER" id="PTHR22751">
    <property type="entry name" value="G-PROTEIN COUPLED RECEPTOR-RELATED"/>
    <property type="match status" value="1"/>
</dbReference>
<dbReference type="Pfam" id="PF10324">
    <property type="entry name" value="7TM_GPCR_Srw"/>
    <property type="match status" value="1"/>
</dbReference>
<evidence type="ECO:0000256" key="2">
    <source>
        <dbReference type="ARBA" id="ARBA00022692"/>
    </source>
</evidence>
<evidence type="ECO:0000313" key="8">
    <source>
        <dbReference type="Proteomes" id="UP000001940"/>
    </source>
</evidence>
<dbReference type="OrthoDB" id="5871549at2759"/>
<evidence type="ECO:0000256" key="4">
    <source>
        <dbReference type="ARBA" id="ARBA00023136"/>
    </source>
</evidence>
<dbReference type="SMR" id="Q8IFY1"/>
<dbReference type="AlphaFoldDB" id="Q8IFY1"/>
<dbReference type="KEGG" id="cel:CELE_C44C3.5"/>
<feature type="transmembrane region" description="Helical" evidence="5">
    <location>
        <begin position="221"/>
        <end position="243"/>
    </location>
</feature>
<dbReference type="CDD" id="cd14978">
    <property type="entry name" value="7tmA_FMRFamide_R-like"/>
    <property type="match status" value="1"/>
</dbReference>
<dbReference type="PROSITE" id="PS50262">
    <property type="entry name" value="G_PROTEIN_RECEP_F1_2"/>
    <property type="match status" value="1"/>
</dbReference>
<dbReference type="SUPFAM" id="SSF81321">
    <property type="entry name" value="Family A G protein-coupled receptor-like"/>
    <property type="match status" value="1"/>
</dbReference>
<evidence type="ECO:0000256" key="1">
    <source>
        <dbReference type="ARBA" id="ARBA00004370"/>
    </source>
</evidence>
<dbReference type="CTD" id="183443"/>
<dbReference type="eggNOG" id="ENOG502RT6A">
    <property type="taxonomic scope" value="Eukaryota"/>
</dbReference>